<dbReference type="Proteomes" id="UP000789396">
    <property type="component" value="Unassembled WGS sequence"/>
</dbReference>
<comment type="caution">
    <text evidence="1">The sequence shown here is derived from an EMBL/GenBank/DDBJ whole genome shotgun (WGS) entry which is preliminary data.</text>
</comment>
<feature type="non-terminal residue" evidence="1">
    <location>
        <position position="1"/>
    </location>
</feature>
<sequence>HPGGRPDNPVWGYFTKGARTGKGRYNAIYNFCAKFWNRGEPIKLESHLANHCTKADSSTIRHFLTKILSDNSEKNKSNKKRKSNTYGKLDQYVSIIELDQQKIKRIHHAWARAFAICGISWNIIENPFFIEALKETNLSYKPPTQLRLLIEQMNITGGSLKNYSKTRWTTASETIESVLNLEKVLKK</sequence>
<dbReference type="AlphaFoldDB" id="A0A9N9P3I5"/>
<reference evidence="1" key="1">
    <citation type="submission" date="2021-06" db="EMBL/GenBank/DDBJ databases">
        <authorList>
            <person name="Kallberg Y."/>
            <person name="Tangrot J."/>
            <person name="Rosling A."/>
        </authorList>
    </citation>
    <scope>NUCLEOTIDE SEQUENCE</scope>
    <source>
        <strain evidence="1">IN212</strain>
    </source>
</reference>
<proteinExistence type="predicted"/>
<gene>
    <name evidence="1" type="ORF">RFULGI_LOCUS16326</name>
</gene>
<organism evidence="1 2">
    <name type="scientific">Racocetra fulgida</name>
    <dbReference type="NCBI Taxonomy" id="60492"/>
    <lineage>
        <taxon>Eukaryota</taxon>
        <taxon>Fungi</taxon>
        <taxon>Fungi incertae sedis</taxon>
        <taxon>Mucoromycota</taxon>
        <taxon>Glomeromycotina</taxon>
        <taxon>Glomeromycetes</taxon>
        <taxon>Diversisporales</taxon>
        <taxon>Gigasporaceae</taxon>
        <taxon>Racocetra</taxon>
    </lineage>
</organism>
<accession>A0A9N9P3I5</accession>
<evidence type="ECO:0000313" key="1">
    <source>
        <dbReference type="EMBL" id="CAG8786753.1"/>
    </source>
</evidence>
<dbReference type="OrthoDB" id="2443222at2759"/>
<feature type="non-terminal residue" evidence="1">
    <location>
        <position position="187"/>
    </location>
</feature>
<dbReference type="EMBL" id="CAJVPZ010057326">
    <property type="protein sequence ID" value="CAG8786753.1"/>
    <property type="molecule type" value="Genomic_DNA"/>
</dbReference>
<name>A0A9N9P3I5_9GLOM</name>
<keyword evidence="2" id="KW-1185">Reference proteome</keyword>
<evidence type="ECO:0000313" key="2">
    <source>
        <dbReference type="Proteomes" id="UP000789396"/>
    </source>
</evidence>
<protein>
    <submittedName>
        <fullName evidence="1">16838_t:CDS:1</fullName>
    </submittedName>
</protein>